<evidence type="ECO:0008006" key="4">
    <source>
        <dbReference type="Google" id="ProtNLM"/>
    </source>
</evidence>
<dbReference type="GO" id="GO:0016020">
    <property type="term" value="C:membrane"/>
    <property type="evidence" value="ECO:0007669"/>
    <property type="project" value="InterPro"/>
</dbReference>
<organism evidence="2 3">
    <name type="scientific">Galdieria yellowstonensis</name>
    <dbReference type="NCBI Taxonomy" id="3028027"/>
    <lineage>
        <taxon>Eukaryota</taxon>
        <taxon>Rhodophyta</taxon>
        <taxon>Bangiophyceae</taxon>
        <taxon>Galdieriales</taxon>
        <taxon>Galdieriaceae</taxon>
        <taxon>Galdieria</taxon>
    </lineage>
</organism>
<dbReference type="Proteomes" id="UP001300502">
    <property type="component" value="Unassembled WGS sequence"/>
</dbReference>
<evidence type="ECO:0000256" key="1">
    <source>
        <dbReference type="SAM" id="Phobius"/>
    </source>
</evidence>
<name>A0AAV9IH74_9RHOD</name>
<reference evidence="2 3" key="1">
    <citation type="submission" date="2022-07" db="EMBL/GenBank/DDBJ databases">
        <title>Genome-wide signatures of adaptation to extreme environments.</title>
        <authorList>
            <person name="Cho C.H."/>
            <person name="Yoon H.S."/>
        </authorList>
    </citation>
    <scope>NUCLEOTIDE SEQUENCE [LARGE SCALE GENOMIC DNA]</scope>
    <source>
        <strain evidence="2 3">108.79 E11</strain>
    </source>
</reference>
<gene>
    <name evidence="2" type="ORF">GAYE_SCF26G4574</name>
</gene>
<proteinExistence type="predicted"/>
<dbReference type="PANTHER" id="PTHR33219">
    <property type="entry name" value="YLMG HOMOLOG PROTEIN 2, CHLOROPLASTIC"/>
    <property type="match status" value="1"/>
</dbReference>
<accession>A0AAV9IH74</accession>
<evidence type="ECO:0000313" key="2">
    <source>
        <dbReference type="EMBL" id="KAK4526658.1"/>
    </source>
</evidence>
<protein>
    <recommendedName>
        <fullName evidence="4">YGGT family protein</fullName>
    </recommendedName>
</protein>
<dbReference type="EMBL" id="JANCYU010000042">
    <property type="protein sequence ID" value="KAK4526658.1"/>
    <property type="molecule type" value="Genomic_DNA"/>
</dbReference>
<dbReference type="PANTHER" id="PTHR33219:SF14">
    <property type="entry name" value="PROTEIN COFACTOR ASSEMBLY OF COMPLEX C SUBUNIT B CCB3, CHLOROPLASTIC-RELATED"/>
    <property type="match status" value="1"/>
</dbReference>
<dbReference type="AlphaFoldDB" id="A0AAV9IH74"/>
<comment type="caution">
    <text evidence="2">The sequence shown here is derived from an EMBL/GenBank/DDBJ whole genome shotgun (WGS) entry which is preliminary data.</text>
</comment>
<keyword evidence="3" id="KW-1185">Reference proteome</keyword>
<dbReference type="InterPro" id="IPR003425">
    <property type="entry name" value="CCB3/YggT"/>
</dbReference>
<sequence>MHRLVFETSCRVQLGTSEKKWSYRDSVRACFLCPHVPCSRKIASVLPGDSLAGSVFVGGFLNFFGLYSNLLIVRVLLSWFPAVQNQPILRPLFTVCDPYLNLFRSIIPPVFGIDFSPILAFTALQFFSTATTALGAEERTKTTWKAKRRATQGAFLR</sequence>
<dbReference type="Pfam" id="PF02325">
    <property type="entry name" value="CCB3_YggT"/>
    <property type="match status" value="1"/>
</dbReference>
<evidence type="ECO:0000313" key="3">
    <source>
        <dbReference type="Proteomes" id="UP001300502"/>
    </source>
</evidence>
<feature type="transmembrane region" description="Helical" evidence="1">
    <location>
        <begin position="55"/>
        <end position="77"/>
    </location>
</feature>
<keyword evidence="1" id="KW-0472">Membrane</keyword>
<keyword evidence="1" id="KW-0812">Transmembrane</keyword>
<keyword evidence="1" id="KW-1133">Transmembrane helix</keyword>